<protein>
    <submittedName>
        <fullName evidence="1">Uncharacterized protein</fullName>
    </submittedName>
</protein>
<accession>A0A8J2YEU9</accession>
<keyword evidence="2" id="KW-1185">Reference proteome</keyword>
<reference evidence="1" key="1">
    <citation type="journal article" date="2014" name="Int. J. Syst. Evol. Microbiol.">
        <title>Complete genome sequence of Corynebacterium casei LMG S-19264T (=DSM 44701T), isolated from a smear-ripened cheese.</title>
        <authorList>
            <consortium name="US DOE Joint Genome Institute (JGI-PGF)"/>
            <person name="Walter F."/>
            <person name="Albersmeier A."/>
            <person name="Kalinowski J."/>
            <person name="Ruckert C."/>
        </authorList>
    </citation>
    <scope>NUCLEOTIDE SEQUENCE</scope>
    <source>
        <strain evidence="1">CGMCC 1.15179</strain>
    </source>
</reference>
<comment type="caution">
    <text evidence="1">The sequence shown here is derived from an EMBL/GenBank/DDBJ whole genome shotgun (WGS) entry which is preliminary data.</text>
</comment>
<dbReference type="AlphaFoldDB" id="A0A8J2YEU9"/>
<dbReference type="Proteomes" id="UP000625210">
    <property type="component" value="Unassembled WGS sequence"/>
</dbReference>
<proteinExistence type="predicted"/>
<evidence type="ECO:0000313" key="2">
    <source>
        <dbReference type="Proteomes" id="UP000625210"/>
    </source>
</evidence>
<evidence type="ECO:0000313" key="1">
    <source>
        <dbReference type="EMBL" id="GGE29483.1"/>
    </source>
</evidence>
<name>A0A8J2YEU9_9BACL</name>
<dbReference type="EMBL" id="BMHQ01000022">
    <property type="protein sequence ID" value="GGE29483.1"/>
    <property type="molecule type" value="Genomic_DNA"/>
</dbReference>
<organism evidence="1 2">
    <name type="scientific">Marinithermofilum abyssi</name>
    <dbReference type="NCBI Taxonomy" id="1571185"/>
    <lineage>
        <taxon>Bacteria</taxon>
        <taxon>Bacillati</taxon>
        <taxon>Bacillota</taxon>
        <taxon>Bacilli</taxon>
        <taxon>Bacillales</taxon>
        <taxon>Thermoactinomycetaceae</taxon>
        <taxon>Marinithermofilum</taxon>
    </lineage>
</organism>
<reference evidence="1" key="2">
    <citation type="submission" date="2020-09" db="EMBL/GenBank/DDBJ databases">
        <authorList>
            <person name="Sun Q."/>
            <person name="Zhou Y."/>
        </authorList>
    </citation>
    <scope>NUCLEOTIDE SEQUENCE</scope>
    <source>
        <strain evidence="1">CGMCC 1.15179</strain>
    </source>
</reference>
<gene>
    <name evidence="1" type="ORF">GCM10011571_34500</name>
</gene>
<sequence length="55" mass="5973">MTVSNGWSAVLPLTVSYGNHYTIDQQQGKTIDETLKETPVSSSGVTLGIQHLKKI</sequence>